<gene>
    <name evidence="2" type="ORF">Tco_0803377</name>
</gene>
<sequence length="215" mass="24685">MKPWVDIICENAICLGGHKDHVFASLCHMLYCIETSTRYNLAFFILKRMEMTQSKPKELLPYGMILTRLFKHVVSVFLELAIDRYISHDRVMHPLAPHYERKTRSDRGKKRPCESNSSSSSTTLNHPSSSHQLDDTLDENDDESFHSNSSSLSQNISSSSNVVSRVHQNPPHESHYLNTHLSKTINLQTQQRDAHWEGLRSIGQALKNIMGEKRK</sequence>
<evidence type="ECO:0000256" key="1">
    <source>
        <dbReference type="SAM" id="MobiDB-lite"/>
    </source>
</evidence>
<keyword evidence="3" id="KW-1185">Reference proteome</keyword>
<name>A0ABQ5A1D9_9ASTR</name>
<feature type="region of interest" description="Disordered" evidence="1">
    <location>
        <begin position="97"/>
        <end position="173"/>
    </location>
</feature>
<feature type="compositionally biased region" description="Basic and acidic residues" evidence="1">
    <location>
        <begin position="97"/>
        <end position="106"/>
    </location>
</feature>
<accession>A0ABQ5A1D9</accession>
<feature type="compositionally biased region" description="Low complexity" evidence="1">
    <location>
        <begin position="115"/>
        <end position="131"/>
    </location>
</feature>
<feature type="compositionally biased region" description="Low complexity" evidence="1">
    <location>
        <begin position="146"/>
        <end position="166"/>
    </location>
</feature>
<reference evidence="2" key="2">
    <citation type="submission" date="2022-01" db="EMBL/GenBank/DDBJ databases">
        <authorList>
            <person name="Yamashiro T."/>
            <person name="Shiraishi A."/>
            <person name="Satake H."/>
            <person name="Nakayama K."/>
        </authorList>
    </citation>
    <scope>NUCLEOTIDE SEQUENCE</scope>
</reference>
<evidence type="ECO:0008006" key="4">
    <source>
        <dbReference type="Google" id="ProtNLM"/>
    </source>
</evidence>
<evidence type="ECO:0000313" key="2">
    <source>
        <dbReference type="EMBL" id="GJS96409.1"/>
    </source>
</evidence>
<dbReference type="EMBL" id="BQNB010011884">
    <property type="protein sequence ID" value="GJS96409.1"/>
    <property type="molecule type" value="Genomic_DNA"/>
</dbReference>
<comment type="caution">
    <text evidence="2">The sequence shown here is derived from an EMBL/GenBank/DDBJ whole genome shotgun (WGS) entry which is preliminary data.</text>
</comment>
<proteinExistence type="predicted"/>
<dbReference type="Proteomes" id="UP001151760">
    <property type="component" value="Unassembled WGS sequence"/>
</dbReference>
<protein>
    <recommendedName>
        <fullName evidence="4">Pentatricopeptide repeat-containing protein</fullName>
    </recommendedName>
</protein>
<organism evidence="2 3">
    <name type="scientific">Tanacetum coccineum</name>
    <dbReference type="NCBI Taxonomy" id="301880"/>
    <lineage>
        <taxon>Eukaryota</taxon>
        <taxon>Viridiplantae</taxon>
        <taxon>Streptophyta</taxon>
        <taxon>Embryophyta</taxon>
        <taxon>Tracheophyta</taxon>
        <taxon>Spermatophyta</taxon>
        <taxon>Magnoliopsida</taxon>
        <taxon>eudicotyledons</taxon>
        <taxon>Gunneridae</taxon>
        <taxon>Pentapetalae</taxon>
        <taxon>asterids</taxon>
        <taxon>campanulids</taxon>
        <taxon>Asterales</taxon>
        <taxon>Asteraceae</taxon>
        <taxon>Asteroideae</taxon>
        <taxon>Anthemideae</taxon>
        <taxon>Anthemidinae</taxon>
        <taxon>Tanacetum</taxon>
    </lineage>
</organism>
<reference evidence="2" key="1">
    <citation type="journal article" date="2022" name="Int. J. Mol. Sci.">
        <title>Draft Genome of Tanacetum Coccineum: Genomic Comparison of Closely Related Tanacetum-Family Plants.</title>
        <authorList>
            <person name="Yamashiro T."/>
            <person name="Shiraishi A."/>
            <person name="Nakayama K."/>
            <person name="Satake H."/>
        </authorList>
    </citation>
    <scope>NUCLEOTIDE SEQUENCE</scope>
</reference>
<evidence type="ECO:0000313" key="3">
    <source>
        <dbReference type="Proteomes" id="UP001151760"/>
    </source>
</evidence>